<dbReference type="Proteomes" id="UP000177515">
    <property type="component" value="Chromosome 2"/>
</dbReference>
<protein>
    <submittedName>
        <fullName evidence="3">2-pyrone-4,6-dicarboxylate hydrolase</fullName>
    </submittedName>
</protein>
<evidence type="ECO:0000313" key="3">
    <source>
        <dbReference type="EMBL" id="AOZ10149.1"/>
    </source>
</evidence>
<dbReference type="EMBL" id="CP017755">
    <property type="protein sequence ID" value="AOZ10149.1"/>
    <property type="molecule type" value="Genomic_DNA"/>
</dbReference>
<reference evidence="3 4" key="1">
    <citation type="submission" date="2016-10" db="EMBL/GenBank/DDBJ databases">
        <title>Complete genome sequences of three Cupriavidus strains isolated from various Malaysian environments.</title>
        <authorList>
            <person name="Abdullah A.A.-A."/>
            <person name="Shafie N.A.H."/>
            <person name="Lau N.S."/>
        </authorList>
    </citation>
    <scope>NUCLEOTIDE SEQUENCE [LARGE SCALE GENOMIC DNA]</scope>
    <source>
        <strain evidence="3 4">USMAA1020</strain>
    </source>
</reference>
<accession>A0A1D9IDF1</accession>
<sequence length="303" mass="32355">MFATSPPLDPVPGDSAVPHSAGLNRPAQAVPALACDSHMHIFDPRFAPSPHWRRTPPHADVAAYRRLQARLGTARAVVVTPSTYGTDNACTLDALDQLGNCARGVAVVGHEVAEHELDRLHARGIRGLRVNFVTPQSWGETTAAMLTTLAGKAARLGWHIQVFVHPEQLVALEPVLAALPVPLVVDHLARIDPAEGTAGAAYAALRRLLERGSTWVKLSGAYMRSAVHGPSYADTLPLGRALVQAVPERLVWGSDWPHTTEAAGTVNDADLMDLLHAWAGSAAALERILVDNPARLYGFEPAA</sequence>
<evidence type="ECO:0000259" key="2">
    <source>
        <dbReference type="Pfam" id="PF04909"/>
    </source>
</evidence>
<dbReference type="InterPro" id="IPR006680">
    <property type="entry name" value="Amidohydro-rel"/>
</dbReference>
<dbReference type="InterPro" id="IPR032466">
    <property type="entry name" value="Metal_Hydrolase"/>
</dbReference>
<keyword evidence="3" id="KW-0378">Hydrolase</keyword>
<dbReference type="SUPFAM" id="SSF51556">
    <property type="entry name" value="Metallo-dependent hydrolases"/>
    <property type="match status" value="1"/>
</dbReference>
<dbReference type="Gene3D" id="3.20.20.140">
    <property type="entry name" value="Metal-dependent hydrolases"/>
    <property type="match status" value="1"/>
</dbReference>
<dbReference type="RefSeq" id="WP_071038817.1">
    <property type="nucleotide sequence ID" value="NZ_CP017755.1"/>
</dbReference>
<dbReference type="InterPro" id="IPR052358">
    <property type="entry name" value="Aro_Compnd_Degr_Hydrolases"/>
</dbReference>
<feature type="domain" description="Amidohydrolase-related" evidence="2">
    <location>
        <begin position="35"/>
        <end position="299"/>
    </location>
</feature>
<name>A0A1D9IDF1_9BURK</name>
<gene>
    <name evidence="3" type="ORF">BKK80_31465</name>
</gene>
<dbReference type="Pfam" id="PF04909">
    <property type="entry name" value="Amidohydro_2"/>
    <property type="match status" value="1"/>
</dbReference>
<evidence type="ECO:0000313" key="4">
    <source>
        <dbReference type="Proteomes" id="UP000177515"/>
    </source>
</evidence>
<organism evidence="3 4">
    <name type="scientific">Cupriavidus malaysiensis</name>
    <dbReference type="NCBI Taxonomy" id="367825"/>
    <lineage>
        <taxon>Bacteria</taxon>
        <taxon>Pseudomonadati</taxon>
        <taxon>Pseudomonadota</taxon>
        <taxon>Betaproteobacteria</taxon>
        <taxon>Burkholderiales</taxon>
        <taxon>Burkholderiaceae</taxon>
        <taxon>Cupriavidus</taxon>
    </lineage>
</organism>
<feature type="region of interest" description="Disordered" evidence="1">
    <location>
        <begin position="1"/>
        <end position="22"/>
    </location>
</feature>
<evidence type="ECO:0000256" key="1">
    <source>
        <dbReference type="SAM" id="MobiDB-lite"/>
    </source>
</evidence>
<dbReference type="GO" id="GO:0016787">
    <property type="term" value="F:hydrolase activity"/>
    <property type="evidence" value="ECO:0007669"/>
    <property type="project" value="UniProtKB-KW"/>
</dbReference>
<dbReference type="PANTHER" id="PTHR35563">
    <property type="entry name" value="BARREL METAL-DEPENDENT HYDROLASE, PUTATIVE (AFU_ORTHOLOGUE AFUA_1G16240)-RELATED"/>
    <property type="match status" value="1"/>
</dbReference>
<keyword evidence="4" id="KW-1185">Reference proteome</keyword>
<dbReference type="PANTHER" id="PTHR35563:SF2">
    <property type="entry name" value="BARREL METAL-DEPENDENT HYDROLASE, PUTATIVE (AFU_ORTHOLOGUE AFUA_1G16240)-RELATED"/>
    <property type="match status" value="1"/>
</dbReference>
<proteinExistence type="predicted"/>